<dbReference type="Proteomes" id="UP000031512">
    <property type="component" value="Chromosome 1"/>
</dbReference>
<dbReference type="GeneID" id="15806186"/>
<gene>
    <name evidence="1" type="ORF">BEWA_028560</name>
</gene>
<dbReference type="KEGG" id="beq:BEWA_028560"/>
<name>L0AYC0_THEEQ</name>
<dbReference type="VEuPathDB" id="PiroplasmaDB:BEWA_028560"/>
<sequence length="185" mass="20562">MDVDNNGWTNAGIIQNGLLKPLETERCTLNSAHLIGIAEKYRQNYDCPSRNDQEAITLYPDAGSKYAKPTHTPDGLIGRLRNGPKHSTNIPIQRNYPQFMSTGVIRTGKKQATPSLSTFGTKLTFYPREGRHKFFLYNNTPSSIEYAINGTEKGMDGLYTDPTGTAVGFALSTRRTCTWVFSCVC</sequence>
<evidence type="ECO:0000313" key="1">
    <source>
        <dbReference type="EMBL" id="AFZ80006.1"/>
    </source>
</evidence>
<keyword evidence="2" id="KW-1185">Reference proteome</keyword>
<organism evidence="1 2">
    <name type="scientific">Theileria equi strain WA</name>
    <dbReference type="NCBI Taxonomy" id="1537102"/>
    <lineage>
        <taxon>Eukaryota</taxon>
        <taxon>Sar</taxon>
        <taxon>Alveolata</taxon>
        <taxon>Apicomplexa</taxon>
        <taxon>Aconoidasida</taxon>
        <taxon>Piroplasmida</taxon>
        <taxon>Theileriidae</taxon>
        <taxon>Theileria</taxon>
    </lineage>
</organism>
<accession>L0AYC0</accession>
<dbReference type="RefSeq" id="XP_004829672.1">
    <property type="nucleotide sequence ID" value="XM_004829615.1"/>
</dbReference>
<dbReference type="AlphaFoldDB" id="L0AYC0"/>
<protein>
    <submittedName>
        <fullName evidence="1">Uncharacterized protein</fullName>
    </submittedName>
</protein>
<evidence type="ECO:0000313" key="2">
    <source>
        <dbReference type="Proteomes" id="UP000031512"/>
    </source>
</evidence>
<proteinExistence type="predicted"/>
<reference evidence="1 2" key="1">
    <citation type="journal article" date="2012" name="BMC Genomics">
        <title>Comparative genomic analysis and phylogenetic position of Theileria equi.</title>
        <authorList>
            <person name="Kappmeyer L.S."/>
            <person name="Thiagarajan M."/>
            <person name="Herndon D.R."/>
            <person name="Ramsay J.D."/>
            <person name="Caler E."/>
            <person name="Djikeng A."/>
            <person name="Gillespie J.J."/>
            <person name="Lau A.O."/>
            <person name="Roalson E.H."/>
            <person name="Silva J.C."/>
            <person name="Silva M.G."/>
            <person name="Suarez C.E."/>
            <person name="Ueti M.W."/>
            <person name="Nene V.M."/>
            <person name="Mealey R.H."/>
            <person name="Knowles D.P."/>
            <person name="Brayton K.A."/>
        </authorList>
    </citation>
    <scope>NUCLEOTIDE SEQUENCE [LARGE SCALE GENOMIC DNA]</scope>
    <source>
        <strain evidence="1 2">WA</strain>
    </source>
</reference>
<dbReference type="EMBL" id="CP001669">
    <property type="protein sequence ID" value="AFZ80006.1"/>
    <property type="molecule type" value="Genomic_DNA"/>
</dbReference>